<keyword evidence="4 8" id="KW-0547">Nucleotide-binding</keyword>
<comment type="function">
    <text evidence="8">Provides the rickettsial cell with host ATP in exchange for rickettsial ADP. This is an obligate exchange system. This energy acquiring activity is an important component of rickettsial parasitism.</text>
</comment>
<dbReference type="PATRIC" id="fig|1359184.3.peg.2455"/>
<evidence type="ECO:0000256" key="2">
    <source>
        <dbReference type="ARBA" id="ARBA00022448"/>
    </source>
</evidence>
<dbReference type="Pfam" id="PF03219">
    <property type="entry name" value="TLC"/>
    <property type="match status" value="1"/>
</dbReference>
<evidence type="ECO:0000313" key="10">
    <source>
        <dbReference type="Proteomes" id="UP000033769"/>
    </source>
</evidence>
<comment type="caution">
    <text evidence="9">The sequence shown here is derived from an EMBL/GenBank/DDBJ whole genome shotgun (WGS) entry which is preliminary data.</text>
</comment>
<sequence>MAYIPLNDEMKTKGKAAVEVAGAKIGKAVSSIMQFAIFSIMPSIKYDDIIIFLTIFFIIVCIFGY</sequence>
<dbReference type="AlphaFoldDB" id="A0A0F3M628"/>
<dbReference type="InterPro" id="IPR004667">
    <property type="entry name" value="ADP_ATP_car_bac_type"/>
</dbReference>
<dbReference type="EMBL" id="LANO01000055">
    <property type="protein sequence ID" value="KJV51096.1"/>
    <property type="molecule type" value="Genomic_DNA"/>
</dbReference>
<comment type="subcellular location">
    <subcellularLocation>
        <location evidence="1 8">Membrane</location>
        <topology evidence="1 8">Multi-pass membrane protein</topology>
    </subcellularLocation>
</comment>
<keyword evidence="5 8" id="KW-0067">ATP-binding</keyword>
<name>A0A0F3M628_ORITS</name>
<evidence type="ECO:0000256" key="4">
    <source>
        <dbReference type="ARBA" id="ARBA00022741"/>
    </source>
</evidence>
<reference evidence="9 10" key="1">
    <citation type="submission" date="2015-02" db="EMBL/GenBank/DDBJ databases">
        <title>Genome Sequencing of Rickettsiales.</title>
        <authorList>
            <person name="Daugherty S.C."/>
            <person name="Su Q."/>
            <person name="Abolude K."/>
            <person name="Beier-Sexton M."/>
            <person name="Carlyon J.A."/>
            <person name="Carter R."/>
            <person name="Day N.P."/>
            <person name="Dumler S.J."/>
            <person name="Dyachenko V."/>
            <person name="Godinez A."/>
            <person name="Kurtti T.J."/>
            <person name="Lichay M."/>
            <person name="Mullins K.E."/>
            <person name="Ott S."/>
            <person name="Pappas-Brown V."/>
            <person name="Paris D.H."/>
            <person name="Patel P."/>
            <person name="Richards A.L."/>
            <person name="Sadzewicz L."/>
            <person name="Sears K."/>
            <person name="Seidman D."/>
            <person name="Sengamalay N."/>
            <person name="Stenos J."/>
            <person name="Tallon L.J."/>
            <person name="Vincent G."/>
            <person name="Fraser C.M."/>
            <person name="Munderloh U."/>
            <person name="Dunning-Hotopp J.C."/>
        </authorList>
    </citation>
    <scope>NUCLEOTIDE SEQUENCE [LARGE SCALE GENOMIC DNA]</scope>
    <source>
        <strain evidence="9 10">Gilliam</strain>
    </source>
</reference>
<dbReference type="Proteomes" id="UP000033769">
    <property type="component" value="Unassembled WGS sequence"/>
</dbReference>
<feature type="transmembrane region" description="Helical" evidence="8">
    <location>
        <begin position="49"/>
        <end position="64"/>
    </location>
</feature>
<dbReference type="GO" id="GO:0005524">
    <property type="term" value="F:ATP binding"/>
    <property type="evidence" value="ECO:0007669"/>
    <property type="project" value="UniProtKB-KW"/>
</dbReference>
<evidence type="ECO:0000256" key="1">
    <source>
        <dbReference type="ARBA" id="ARBA00004141"/>
    </source>
</evidence>
<dbReference type="GO" id="GO:0005471">
    <property type="term" value="F:ATP:ADP antiporter activity"/>
    <property type="evidence" value="ECO:0007669"/>
    <property type="project" value="InterPro"/>
</dbReference>
<keyword evidence="2 8" id="KW-0813">Transport</keyword>
<keyword evidence="3 8" id="KW-0812">Transmembrane</keyword>
<comment type="caution">
    <text evidence="8">Lacks conserved residue(s) required for the propagation of feature annotation.</text>
</comment>
<gene>
    <name evidence="9" type="ORF">OTSGILL_2538</name>
</gene>
<accession>A0A0F3M628</accession>
<evidence type="ECO:0000256" key="3">
    <source>
        <dbReference type="ARBA" id="ARBA00022692"/>
    </source>
</evidence>
<keyword evidence="7 8" id="KW-0472">Membrane</keyword>
<evidence type="ECO:0000256" key="6">
    <source>
        <dbReference type="ARBA" id="ARBA00022989"/>
    </source>
</evidence>
<keyword evidence="6 8" id="KW-1133">Transmembrane helix</keyword>
<proteinExistence type="inferred from homology"/>
<evidence type="ECO:0000256" key="7">
    <source>
        <dbReference type="ARBA" id="ARBA00023136"/>
    </source>
</evidence>
<evidence type="ECO:0000313" key="9">
    <source>
        <dbReference type="EMBL" id="KJV51096.1"/>
    </source>
</evidence>
<comment type="similarity">
    <text evidence="8">Belongs to the ADP/ATP translocase tlc family.</text>
</comment>
<dbReference type="GO" id="GO:0016020">
    <property type="term" value="C:membrane"/>
    <property type="evidence" value="ECO:0007669"/>
    <property type="project" value="UniProtKB-SubCell"/>
</dbReference>
<evidence type="ECO:0000256" key="8">
    <source>
        <dbReference type="RuleBase" id="RU363121"/>
    </source>
</evidence>
<protein>
    <recommendedName>
        <fullName evidence="8">ADP,ATP carrier protein</fullName>
    </recommendedName>
</protein>
<evidence type="ECO:0000256" key="5">
    <source>
        <dbReference type="ARBA" id="ARBA00022840"/>
    </source>
</evidence>
<organism evidence="9 10">
    <name type="scientific">Orientia tsutsugamushi str. Gilliam</name>
    <dbReference type="NCBI Taxonomy" id="1359184"/>
    <lineage>
        <taxon>Bacteria</taxon>
        <taxon>Pseudomonadati</taxon>
        <taxon>Pseudomonadota</taxon>
        <taxon>Alphaproteobacteria</taxon>
        <taxon>Rickettsiales</taxon>
        <taxon>Rickettsiaceae</taxon>
        <taxon>Rickettsieae</taxon>
        <taxon>Orientia</taxon>
    </lineage>
</organism>